<protein>
    <submittedName>
        <fullName evidence="1">Uncharacterized protein</fullName>
    </submittedName>
</protein>
<dbReference type="AlphaFoldDB" id="A0A0E9QQQ5"/>
<name>A0A0E9QQQ5_ANGAN</name>
<evidence type="ECO:0000313" key="1">
    <source>
        <dbReference type="EMBL" id="JAH18600.1"/>
    </source>
</evidence>
<reference evidence="1" key="2">
    <citation type="journal article" date="2015" name="Fish Shellfish Immunol.">
        <title>Early steps in the European eel (Anguilla anguilla)-Vibrio vulnificus interaction in the gills: Role of the RtxA13 toxin.</title>
        <authorList>
            <person name="Callol A."/>
            <person name="Pajuelo D."/>
            <person name="Ebbesson L."/>
            <person name="Teles M."/>
            <person name="MacKenzie S."/>
            <person name="Amaro C."/>
        </authorList>
    </citation>
    <scope>NUCLEOTIDE SEQUENCE</scope>
</reference>
<sequence>MQENVEEGVTTTTRHFSDVCWRLSRSEFVANVS</sequence>
<accession>A0A0E9QQQ5</accession>
<proteinExistence type="predicted"/>
<dbReference type="EMBL" id="GBXM01089977">
    <property type="protein sequence ID" value="JAH18600.1"/>
    <property type="molecule type" value="Transcribed_RNA"/>
</dbReference>
<organism evidence="1">
    <name type="scientific">Anguilla anguilla</name>
    <name type="common">European freshwater eel</name>
    <name type="synonym">Muraena anguilla</name>
    <dbReference type="NCBI Taxonomy" id="7936"/>
    <lineage>
        <taxon>Eukaryota</taxon>
        <taxon>Metazoa</taxon>
        <taxon>Chordata</taxon>
        <taxon>Craniata</taxon>
        <taxon>Vertebrata</taxon>
        <taxon>Euteleostomi</taxon>
        <taxon>Actinopterygii</taxon>
        <taxon>Neopterygii</taxon>
        <taxon>Teleostei</taxon>
        <taxon>Anguilliformes</taxon>
        <taxon>Anguillidae</taxon>
        <taxon>Anguilla</taxon>
    </lineage>
</organism>
<reference evidence="1" key="1">
    <citation type="submission" date="2014-11" db="EMBL/GenBank/DDBJ databases">
        <authorList>
            <person name="Amaro Gonzalez C."/>
        </authorList>
    </citation>
    <scope>NUCLEOTIDE SEQUENCE</scope>
</reference>